<evidence type="ECO:0000313" key="1">
    <source>
        <dbReference type="EMBL" id="KAF0697522.1"/>
    </source>
</evidence>
<name>A0A485KTX4_9STRA</name>
<dbReference type="EMBL" id="VJMH01005313">
    <property type="protein sequence ID" value="KAF0697522.1"/>
    <property type="molecule type" value="Genomic_DNA"/>
</dbReference>
<sequence>MFQSFVNDIIKSIRVTQSCPDTVILAQPQEIRRAGRRSRAYSQASESTPVPHSDIAKWDDKRQKCLNCKHIYLKYLSPASGFCSMDCKSNAMYLTTLSEKIKAAKEHQLAVEAAAAVAVPVESVEADVLPVAPVDTIMPASVKKVNNDDDDVDLEIYFESEMGSSMGGDIGSYMAPATFAEFHTQKLVSRPVEWSFSALY</sequence>
<dbReference type="OrthoDB" id="64555at2759"/>
<gene>
    <name evidence="2" type="primary">Aste57867_11787</name>
    <name evidence="1" type="ORF">As57867_011742</name>
    <name evidence="2" type="ORF">ASTE57867_11787</name>
</gene>
<dbReference type="Proteomes" id="UP000332933">
    <property type="component" value="Unassembled WGS sequence"/>
</dbReference>
<proteinExistence type="predicted"/>
<evidence type="ECO:0000313" key="3">
    <source>
        <dbReference type="Proteomes" id="UP000332933"/>
    </source>
</evidence>
<reference evidence="2 3" key="1">
    <citation type="submission" date="2019-03" db="EMBL/GenBank/DDBJ databases">
        <authorList>
            <person name="Gaulin E."/>
            <person name="Dumas B."/>
        </authorList>
    </citation>
    <scope>NUCLEOTIDE SEQUENCE [LARGE SCALE GENOMIC DNA]</scope>
    <source>
        <strain evidence="2">CBS 568.67</strain>
    </source>
</reference>
<organism evidence="2 3">
    <name type="scientific">Aphanomyces stellatus</name>
    <dbReference type="NCBI Taxonomy" id="120398"/>
    <lineage>
        <taxon>Eukaryota</taxon>
        <taxon>Sar</taxon>
        <taxon>Stramenopiles</taxon>
        <taxon>Oomycota</taxon>
        <taxon>Saprolegniomycetes</taxon>
        <taxon>Saprolegniales</taxon>
        <taxon>Verrucalvaceae</taxon>
        <taxon>Aphanomyces</taxon>
    </lineage>
</organism>
<protein>
    <submittedName>
        <fullName evidence="2">Aste57867_11787 protein</fullName>
    </submittedName>
</protein>
<reference evidence="1" key="2">
    <citation type="submission" date="2019-06" db="EMBL/GenBank/DDBJ databases">
        <title>Genomics analysis of Aphanomyces spp. identifies a new class of oomycete effector associated with host adaptation.</title>
        <authorList>
            <person name="Gaulin E."/>
        </authorList>
    </citation>
    <scope>NUCLEOTIDE SEQUENCE</scope>
    <source>
        <strain evidence="1">CBS 578.67</strain>
    </source>
</reference>
<dbReference type="AlphaFoldDB" id="A0A485KTX4"/>
<keyword evidence="3" id="KW-1185">Reference proteome</keyword>
<dbReference type="EMBL" id="CAADRA010005334">
    <property type="protein sequence ID" value="VFT88643.1"/>
    <property type="molecule type" value="Genomic_DNA"/>
</dbReference>
<accession>A0A485KTX4</accession>
<evidence type="ECO:0000313" key="2">
    <source>
        <dbReference type="EMBL" id="VFT88643.1"/>
    </source>
</evidence>